<evidence type="ECO:0000259" key="1">
    <source>
        <dbReference type="Pfam" id="PF02589"/>
    </source>
</evidence>
<accession>H8KYV6</accession>
<dbReference type="PANTHER" id="PTHR43682:SF1">
    <property type="entry name" value="LACTATE UTILIZATION PROTEIN C"/>
    <property type="match status" value="1"/>
</dbReference>
<sequence>MSSRDSILASIRAAGRTPTGHPQVPTFDQYHPVALERFQTSLELIGGRWQAPEPDIMELAPFVRRLFPDGTRFCSVVPEVASDYELSSFRQPAELAQVDVGVVRARFGVAETGSLWISEAEYRINALGYLPQHLVALLDPEDLVGNLHHAYQREDFRQARYCVLMSGPSATADIEGVLIRGAQGVRSLTVIPWARPR</sequence>
<dbReference type="AlphaFoldDB" id="H8KYV6"/>
<dbReference type="Gene3D" id="3.40.50.10420">
    <property type="entry name" value="NagB/RpiA/CoA transferase-like"/>
    <property type="match status" value="1"/>
</dbReference>
<dbReference type="SUPFAM" id="SSF100950">
    <property type="entry name" value="NagB/RpiA/CoA transferase-like"/>
    <property type="match status" value="1"/>
</dbReference>
<organism evidence="2 3">
    <name type="scientific">Frateuria aurantia (strain ATCC 33424 / DSM 6220 / KCTC 2777 / LMG 1558 / NBRC 3245 / NCIMB 13370)</name>
    <name type="common">Acetobacter aurantius</name>
    <dbReference type="NCBI Taxonomy" id="767434"/>
    <lineage>
        <taxon>Bacteria</taxon>
        <taxon>Pseudomonadati</taxon>
        <taxon>Pseudomonadota</taxon>
        <taxon>Gammaproteobacteria</taxon>
        <taxon>Lysobacterales</taxon>
        <taxon>Rhodanobacteraceae</taxon>
        <taxon>Frateuria</taxon>
    </lineage>
</organism>
<dbReference type="EMBL" id="CP003350">
    <property type="protein sequence ID" value="AFC86986.1"/>
    <property type="molecule type" value="Genomic_DNA"/>
</dbReference>
<dbReference type="Pfam" id="PF02589">
    <property type="entry name" value="LUD_dom"/>
    <property type="match status" value="1"/>
</dbReference>
<dbReference type="InterPro" id="IPR037171">
    <property type="entry name" value="NagB/RpiA_transferase-like"/>
</dbReference>
<dbReference type="RefSeq" id="WP_014403989.1">
    <property type="nucleotide sequence ID" value="NC_017033.1"/>
</dbReference>
<evidence type="ECO:0000313" key="2">
    <source>
        <dbReference type="EMBL" id="AFC86986.1"/>
    </source>
</evidence>
<reference evidence="2" key="1">
    <citation type="submission" date="2012-02" db="EMBL/GenBank/DDBJ databases">
        <title>The complete genome of Frateuria aurantia DSM 6220.</title>
        <authorList>
            <consortium name="US DOE Joint Genome Institute (JGI-PGF)"/>
            <person name="Lucas S."/>
            <person name="Copeland A."/>
            <person name="Lapidus A."/>
            <person name="Glavina del Rio T."/>
            <person name="Dalin E."/>
            <person name="Tice H."/>
            <person name="Bruce D."/>
            <person name="Goodwin L."/>
            <person name="Pitluck S."/>
            <person name="Peters L."/>
            <person name="Ovchinnikova G."/>
            <person name="Teshima H."/>
            <person name="Kyrpides N."/>
            <person name="Mavromatis K."/>
            <person name="Ivanova N."/>
            <person name="Brettin T."/>
            <person name="Detter J.C."/>
            <person name="Han C."/>
            <person name="Larimer F."/>
            <person name="Land M."/>
            <person name="Hauser L."/>
            <person name="Markowitz V."/>
            <person name="Cheng J.-F."/>
            <person name="Hugenholtz P."/>
            <person name="Woyke T."/>
            <person name="Wu D."/>
            <person name="Brambilla E."/>
            <person name="Klenk H.-P."/>
            <person name="Eisen J.A."/>
        </authorList>
    </citation>
    <scope>NUCLEOTIDE SEQUENCE</scope>
    <source>
        <strain evidence="2">DSM 6220</strain>
    </source>
</reference>
<dbReference type="Proteomes" id="UP000005234">
    <property type="component" value="Chromosome"/>
</dbReference>
<evidence type="ECO:0000313" key="3">
    <source>
        <dbReference type="Proteomes" id="UP000005234"/>
    </source>
</evidence>
<dbReference type="eggNOG" id="COG1556">
    <property type="taxonomic scope" value="Bacteria"/>
</dbReference>
<dbReference type="InterPro" id="IPR024185">
    <property type="entry name" value="FTHF_cligase-like_sf"/>
</dbReference>
<dbReference type="KEGG" id="fau:Fraau_2643"/>
<dbReference type="HOGENOM" id="CLU_090664_2_0_6"/>
<keyword evidence="3" id="KW-1185">Reference proteome</keyword>
<dbReference type="OrthoDB" id="9794187at2"/>
<gene>
    <name evidence="2" type="ordered locus">Fraau_2643</name>
</gene>
<protein>
    <recommendedName>
        <fullName evidence="1">LUD domain-containing protein</fullName>
    </recommendedName>
</protein>
<dbReference type="InterPro" id="IPR003741">
    <property type="entry name" value="LUD_dom"/>
</dbReference>
<proteinExistence type="predicted"/>
<dbReference type="STRING" id="767434.Fraau_2643"/>
<name>H8KYV6_FRAAD</name>
<dbReference type="PANTHER" id="PTHR43682">
    <property type="entry name" value="LACTATE UTILIZATION PROTEIN C"/>
    <property type="match status" value="1"/>
</dbReference>
<feature type="domain" description="LUD" evidence="1">
    <location>
        <begin position="94"/>
        <end position="191"/>
    </location>
</feature>